<sequence length="144" mass="15880">MDSVPVPFCQILGPSFIHSFIHSFIFYAAYSIVVHGGAGAYIQKSTGKRQGTPWTGCQSIAGQHRDTQDKQPSTPNGNLNRPIYLPVVFLDCWRKPGYPVRTQACTGRTCKLNAEKPPVRSRTQDLLLQGNGATNCTAMHDLLF</sequence>
<feature type="transmembrane region" description="Helical" evidence="1">
    <location>
        <begin position="20"/>
        <end position="42"/>
    </location>
</feature>
<organism evidence="2 3">
    <name type="scientific">Characodon lateralis</name>
    <dbReference type="NCBI Taxonomy" id="208331"/>
    <lineage>
        <taxon>Eukaryota</taxon>
        <taxon>Metazoa</taxon>
        <taxon>Chordata</taxon>
        <taxon>Craniata</taxon>
        <taxon>Vertebrata</taxon>
        <taxon>Euteleostomi</taxon>
        <taxon>Actinopterygii</taxon>
        <taxon>Neopterygii</taxon>
        <taxon>Teleostei</taxon>
        <taxon>Neoteleostei</taxon>
        <taxon>Acanthomorphata</taxon>
        <taxon>Ovalentaria</taxon>
        <taxon>Atherinomorphae</taxon>
        <taxon>Cyprinodontiformes</taxon>
        <taxon>Goodeidae</taxon>
        <taxon>Characodon</taxon>
    </lineage>
</organism>
<reference evidence="2 3" key="1">
    <citation type="submission" date="2021-06" db="EMBL/GenBank/DDBJ databases">
        <authorList>
            <person name="Palmer J.M."/>
        </authorList>
    </citation>
    <scope>NUCLEOTIDE SEQUENCE [LARGE SCALE GENOMIC DNA]</scope>
    <source>
        <strain evidence="2 3">CL_MEX2019</strain>
        <tissue evidence="2">Muscle</tissue>
    </source>
</reference>
<protein>
    <submittedName>
        <fullName evidence="2">Uncharacterized protein</fullName>
    </submittedName>
</protein>
<evidence type="ECO:0000313" key="2">
    <source>
        <dbReference type="EMBL" id="MED6264018.1"/>
    </source>
</evidence>
<keyword evidence="3" id="KW-1185">Reference proteome</keyword>
<evidence type="ECO:0000256" key="1">
    <source>
        <dbReference type="SAM" id="Phobius"/>
    </source>
</evidence>
<evidence type="ECO:0000313" key="3">
    <source>
        <dbReference type="Proteomes" id="UP001352852"/>
    </source>
</evidence>
<comment type="caution">
    <text evidence="2">The sequence shown here is derived from an EMBL/GenBank/DDBJ whole genome shotgun (WGS) entry which is preliminary data.</text>
</comment>
<gene>
    <name evidence="2" type="ORF">CHARACLAT_010358</name>
</gene>
<dbReference type="EMBL" id="JAHUTJ010000659">
    <property type="protein sequence ID" value="MED6264018.1"/>
    <property type="molecule type" value="Genomic_DNA"/>
</dbReference>
<proteinExistence type="predicted"/>
<keyword evidence="1" id="KW-0812">Transmembrane</keyword>
<name>A0ABU7CM36_9TELE</name>
<accession>A0ABU7CM36</accession>
<keyword evidence="1" id="KW-0472">Membrane</keyword>
<dbReference type="Proteomes" id="UP001352852">
    <property type="component" value="Unassembled WGS sequence"/>
</dbReference>
<keyword evidence="1" id="KW-1133">Transmembrane helix</keyword>